<organism evidence="3">
    <name type="scientific">Escherichia coli</name>
    <dbReference type="NCBI Taxonomy" id="562"/>
    <lineage>
        <taxon>Bacteria</taxon>
        <taxon>Pseudomonadati</taxon>
        <taxon>Pseudomonadota</taxon>
        <taxon>Gammaproteobacteria</taxon>
        <taxon>Enterobacterales</taxon>
        <taxon>Enterobacteriaceae</taxon>
        <taxon>Escherichia</taxon>
    </lineage>
</organism>
<evidence type="ECO:0000256" key="2">
    <source>
        <dbReference type="SAM" id="Phobius"/>
    </source>
</evidence>
<evidence type="ECO:0000256" key="1">
    <source>
        <dbReference type="SAM" id="MobiDB-lite"/>
    </source>
</evidence>
<keyword evidence="3" id="KW-0614">Plasmid</keyword>
<proteinExistence type="predicted"/>
<keyword evidence="2" id="KW-0812">Transmembrane</keyword>
<keyword evidence="2" id="KW-1133">Transmembrane helix</keyword>
<feature type="transmembrane region" description="Helical" evidence="2">
    <location>
        <begin position="37"/>
        <end position="60"/>
    </location>
</feature>
<dbReference type="EMBL" id="MN419432">
    <property type="protein sequence ID" value="QHV89642.1"/>
    <property type="molecule type" value="Genomic_DNA"/>
</dbReference>
<feature type="compositionally biased region" description="Polar residues" evidence="1">
    <location>
        <begin position="159"/>
        <end position="170"/>
    </location>
</feature>
<reference evidence="3" key="1">
    <citation type="submission" date="2019-09" db="EMBL/GenBank/DDBJ databases">
        <title>Nucleotide sequences of blaCTX-M-1 carrying IncI1 in Norwegian broiler production.</title>
        <authorList>
            <person name="Mo S.S."/>
            <person name="Telke A.A."/>
            <person name="Osei K.O."/>
            <person name="Sekse C."/>
            <person name="Slettemeas J.S."/>
            <person name="Urdahl A.-M."/>
        </authorList>
    </citation>
    <scope>NUCLEOTIDE SEQUENCE</scope>
    <source>
        <strain evidence="3">2016-40-21254</strain>
        <plasmid evidence="3">p21254</plasmid>
    </source>
</reference>
<gene>
    <name evidence="3" type="ORF">PGJFMKIC_00076</name>
</gene>
<feature type="region of interest" description="Disordered" evidence="1">
    <location>
        <begin position="159"/>
        <end position="178"/>
    </location>
</feature>
<feature type="transmembrane region" description="Helical" evidence="2">
    <location>
        <begin position="66"/>
        <end position="90"/>
    </location>
</feature>
<evidence type="ECO:0008006" key="4">
    <source>
        <dbReference type="Google" id="ProtNLM"/>
    </source>
</evidence>
<name>A0A6D1P2H0_ECOLX</name>
<keyword evidence="2" id="KW-0472">Membrane</keyword>
<evidence type="ECO:0000313" key="3">
    <source>
        <dbReference type="EMBL" id="QHV89642.1"/>
    </source>
</evidence>
<dbReference type="AlphaFoldDB" id="A0A6D1P2H0"/>
<protein>
    <recommendedName>
        <fullName evidence="4">YafA</fullName>
    </recommendedName>
</protein>
<sequence>MDITYQKKWEENVMCDSEAEKILFILNKHERAYRRLIPVYIFLAIVLWILPILLIVYLYFCIVDNEFLRIGFCIAWTAAYYFLSLFKYFVKYFFPLDREDLLNLMDLAKDSPDAKQELLERLLSGKRMTGRDEMDIKRILKTKEALDNIRNFIDKQQLTNSDTPKKSTVPNEDKKGIR</sequence>
<geneLocation type="plasmid" evidence="3">
    <name>p21254</name>
</geneLocation>
<accession>A0A6D1P2H0</accession>